<dbReference type="AlphaFoldDB" id="A0A1Q9CUN9"/>
<feature type="compositionally biased region" description="Acidic residues" evidence="1">
    <location>
        <begin position="155"/>
        <end position="164"/>
    </location>
</feature>
<feature type="compositionally biased region" description="Basic and acidic residues" evidence="1">
    <location>
        <begin position="128"/>
        <end position="143"/>
    </location>
</feature>
<reference evidence="2 3" key="1">
    <citation type="submission" date="2016-02" db="EMBL/GenBank/DDBJ databases">
        <title>Genome analysis of coral dinoflagellate symbionts highlights evolutionary adaptations to a symbiotic lifestyle.</title>
        <authorList>
            <person name="Aranda M."/>
            <person name="Li Y."/>
            <person name="Liew Y.J."/>
            <person name="Baumgarten S."/>
            <person name="Simakov O."/>
            <person name="Wilson M."/>
            <person name="Piel J."/>
            <person name="Ashoor H."/>
            <person name="Bougouffa S."/>
            <person name="Bajic V.B."/>
            <person name="Ryu T."/>
            <person name="Ravasi T."/>
            <person name="Bayer T."/>
            <person name="Micklem G."/>
            <person name="Kim H."/>
            <person name="Bhak J."/>
            <person name="Lajeunesse T.C."/>
            <person name="Voolstra C.R."/>
        </authorList>
    </citation>
    <scope>NUCLEOTIDE SEQUENCE [LARGE SCALE GENOMIC DNA]</scope>
    <source>
        <strain evidence="2 3">CCMP2467</strain>
    </source>
</reference>
<sequence length="379" mass="41575">MGLSVAWLAAGGMQPTHQHDAAEFLQHLCQQTDCSALRGVLHVGKVVTAGHYQAFTFLAPARYLIISLDLALALTKDVVREDATAPVDASRLEDLIVSVVVSAVRSYPGHGLLFFLLLAPRGQPLEQSARHGSEKRSDGRVEKTAVAPWGSESPGDLEEEDTEPDGTGSAASPGSLTLEDWEELCEAEMISLAEGLFVEALPVQDLLSKVAERVVPLVVHEDNEAVIKVIEAGYSVKLRGLLRTHKLSIASVSDFVKTHKNEILIKYTNTKEQLADLFTKAMARLPFQDLTRRLGRAKVLQPPAADQQSRFFGRRVTRKQSNAFMIMKTPQEAHEPLHGELPQRWTAGRNDMPTAGKQLFRWLGQSNPPPFVGPVEQSA</sequence>
<dbReference type="OrthoDB" id="3344688at2759"/>
<evidence type="ECO:0000256" key="1">
    <source>
        <dbReference type="SAM" id="MobiDB-lite"/>
    </source>
</evidence>
<accession>A0A1Q9CUN9</accession>
<dbReference type="EMBL" id="LSRX01000907">
    <property type="protein sequence ID" value="OLP86636.1"/>
    <property type="molecule type" value="Genomic_DNA"/>
</dbReference>
<dbReference type="Proteomes" id="UP000186817">
    <property type="component" value="Unassembled WGS sequence"/>
</dbReference>
<feature type="region of interest" description="Disordered" evidence="1">
    <location>
        <begin position="127"/>
        <end position="175"/>
    </location>
</feature>
<comment type="caution">
    <text evidence="2">The sequence shown here is derived from an EMBL/GenBank/DDBJ whole genome shotgun (WGS) entry which is preliminary data.</text>
</comment>
<proteinExistence type="predicted"/>
<keyword evidence="3" id="KW-1185">Reference proteome</keyword>
<organism evidence="2 3">
    <name type="scientific">Symbiodinium microadriaticum</name>
    <name type="common">Dinoflagellate</name>
    <name type="synonym">Zooxanthella microadriatica</name>
    <dbReference type="NCBI Taxonomy" id="2951"/>
    <lineage>
        <taxon>Eukaryota</taxon>
        <taxon>Sar</taxon>
        <taxon>Alveolata</taxon>
        <taxon>Dinophyceae</taxon>
        <taxon>Suessiales</taxon>
        <taxon>Symbiodiniaceae</taxon>
        <taxon>Symbiodinium</taxon>
    </lineage>
</organism>
<evidence type="ECO:0000313" key="2">
    <source>
        <dbReference type="EMBL" id="OLP86636.1"/>
    </source>
</evidence>
<name>A0A1Q9CUN9_SYMMI</name>
<evidence type="ECO:0000313" key="3">
    <source>
        <dbReference type="Proteomes" id="UP000186817"/>
    </source>
</evidence>
<protein>
    <submittedName>
        <fullName evidence="2">Uncharacterized protein</fullName>
    </submittedName>
</protein>
<gene>
    <name evidence="2" type="ORF">AK812_SmicGene32248</name>
</gene>